<keyword evidence="3" id="KW-1185">Reference proteome</keyword>
<sequence length="237" mass="25733">MLSPSWNILCDFDGTIAVEDVIDSLLDRYGRPGWEILERDWRAGTIGSAVCMAGQVALLDMSHIELQRHLGGLRIDHGFAAFVRATVEHGIPMEIVSDGIDHAIHAILANHGIQRLPTVANHLLQVGEREWNLTSPYSVQGCRSGTCKCARVDAARARGGKTLLIGDGASDFCAADRVDFVFAKNRLIEHCRAAGIPYAPIASFDEALELLPDLLDGRLPPRTVMPLPAANPQELPA</sequence>
<dbReference type="Gene3D" id="3.40.50.1000">
    <property type="entry name" value="HAD superfamily/HAD-like"/>
    <property type="match status" value="1"/>
</dbReference>
<dbReference type="Pfam" id="PF12710">
    <property type="entry name" value="HAD"/>
    <property type="match status" value="1"/>
</dbReference>
<proteinExistence type="predicted"/>
<comment type="caution">
    <text evidence="2">The sequence shown here is derived from an EMBL/GenBank/DDBJ whole genome shotgun (WGS) entry which is preliminary data.</text>
</comment>
<dbReference type="RefSeq" id="WP_306851980.1">
    <property type="nucleotide sequence ID" value="NZ_JAUSSK010000005.1"/>
</dbReference>
<gene>
    <name evidence="2" type="ORF">J2T07_003662</name>
</gene>
<evidence type="ECO:0000313" key="2">
    <source>
        <dbReference type="EMBL" id="MDQ0011452.1"/>
    </source>
</evidence>
<dbReference type="InterPro" id="IPR006384">
    <property type="entry name" value="HAD_hydro_PyrdxlP_Pase-like"/>
</dbReference>
<dbReference type="InterPro" id="IPR050849">
    <property type="entry name" value="HAD-like_hydrolase_phosphatase"/>
</dbReference>
<dbReference type="PANTHER" id="PTHR28181:SF2">
    <property type="entry name" value="PHOSPHORIC MONOESTER HYDROLASE"/>
    <property type="match status" value="1"/>
</dbReference>
<evidence type="ECO:0000256" key="1">
    <source>
        <dbReference type="ARBA" id="ARBA00022801"/>
    </source>
</evidence>
<dbReference type="NCBIfam" id="TIGR01489">
    <property type="entry name" value="DKMTPPase-SF"/>
    <property type="match status" value="1"/>
</dbReference>
<keyword evidence="1" id="KW-0378">Hydrolase</keyword>
<dbReference type="Gene3D" id="3.90.1470.20">
    <property type="match status" value="1"/>
</dbReference>
<dbReference type="InterPro" id="IPR036412">
    <property type="entry name" value="HAD-like_sf"/>
</dbReference>
<dbReference type="SUPFAM" id="SSF56784">
    <property type="entry name" value="HAD-like"/>
    <property type="match status" value="1"/>
</dbReference>
<dbReference type="NCBIfam" id="TIGR01488">
    <property type="entry name" value="HAD-SF-IB"/>
    <property type="match status" value="1"/>
</dbReference>
<name>A0ABT9T5L3_9GAMM</name>
<accession>A0ABT9T5L3</accession>
<dbReference type="Proteomes" id="UP001237737">
    <property type="component" value="Unassembled WGS sequence"/>
</dbReference>
<dbReference type="InterPro" id="IPR023214">
    <property type="entry name" value="HAD_sf"/>
</dbReference>
<evidence type="ECO:0000313" key="3">
    <source>
        <dbReference type="Proteomes" id="UP001237737"/>
    </source>
</evidence>
<dbReference type="PANTHER" id="PTHR28181">
    <property type="entry name" value="UPF0655 PROTEIN YCR015C"/>
    <property type="match status" value="1"/>
</dbReference>
<dbReference type="EMBL" id="JAUSSK010000005">
    <property type="protein sequence ID" value="MDQ0011452.1"/>
    <property type="molecule type" value="Genomic_DNA"/>
</dbReference>
<reference evidence="2 3" key="1">
    <citation type="submission" date="2023-07" db="EMBL/GenBank/DDBJ databases">
        <title>Sorghum-associated microbial communities from plants grown in Nebraska, USA.</title>
        <authorList>
            <person name="Schachtman D."/>
        </authorList>
    </citation>
    <scope>NUCLEOTIDE SEQUENCE [LARGE SCALE GENOMIC DNA]</scope>
    <source>
        <strain evidence="2 3">CC60</strain>
    </source>
</reference>
<protein>
    <submittedName>
        <fullName evidence="2">2,3-diketo-5-methylthio-1-phosphopentane phosphatase</fullName>
    </submittedName>
</protein>
<organism evidence="2 3">
    <name type="scientific">Luteibacter jiangsuensis</name>
    <dbReference type="NCBI Taxonomy" id="637577"/>
    <lineage>
        <taxon>Bacteria</taxon>
        <taxon>Pseudomonadati</taxon>
        <taxon>Pseudomonadota</taxon>
        <taxon>Gammaproteobacteria</taxon>
        <taxon>Lysobacterales</taxon>
        <taxon>Rhodanobacteraceae</taxon>
        <taxon>Luteibacter</taxon>
    </lineage>
</organism>